<comment type="caution">
    <text evidence="12">The sequence shown here is derived from an EMBL/GenBank/DDBJ whole genome shotgun (WGS) entry which is preliminary data.</text>
</comment>
<feature type="transmembrane region" description="Helical" evidence="10">
    <location>
        <begin position="137"/>
        <end position="162"/>
    </location>
</feature>
<feature type="transmembrane region" description="Helical" evidence="10">
    <location>
        <begin position="80"/>
        <end position="98"/>
    </location>
</feature>
<feature type="transmembrane region" description="Helical" evidence="10">
    <location>
        <begin position="262"/>
        <end position="284"/>
    </location>
</feature>
<keyword evidence="4" id="KW-1003">Cell membrane</keyword>
<dbReference type="InterPro" id="IPR050814">
    <property type="entry name" value="Myo-inositol_Transporter"/>
</dbReference>
<dbReference type="GO" id="GO:0022857">
    <property type="term" value="F:transmembrane transporter activity"/>
    <property type="evidence" value="ECO:0007669"/>
    <property type="project" value="InterPro"/>
</dbReference>
<evidence type="ECO:0000256" key="4">
    <source>
        <dbReference type="ARBA" id="ARBA00022475"/>
    </source>
</evidence>
<evidence type="ECO:0000313" key="12">
    <source>
        <dbReference type="EMBL" id="THU31531.1"/>
    </source>
</evidence>
<dbReference type="InterPro" id="IPR005829">
    <property type="entry name" value="Sugar_transporter_CS"/>
</dbReference>
<dbReference type="InterPro" id="IPR005828">
    <property type="entry name" value="MFS_sugar_transport-like"/>
</dbReference>
<dbReference type="SUPFAM" id="SSF103473">
    <property type="entry name" value="MFS general substrate transporter"/>
    <property type="match status" value="1"/>
</dbReference>
<evidence type="ECO:0000256" key="3">
    <source>
        <dbReference type="ARBA" id="ARBA00022448"/>
    </source>
</evidence>
<evidence type="ECO:0000256" key="6">
    <source>
        <dbReference type="ARBA" id="ARBA00022692"/>
    </source>
</evidence>
<evidence type="ECO:0000256" key="8">
    <source>
        <dbReference type="ARBA" id="ARBA00023136"/>
    </source>
</evidence>
<organism evidence="12 13">
    <name type="scientific">Niastella caeni</name>
    <dbReference type="NCBI Taxonomy" id="2569763"/>
    <lineage>
        <taxon>Bacteria</taxon>
        <taxon>Pseudomonadati</taxon>
        <taxon>Bacteroidota</taxon>
        <taxon>Chitinophagia</taxon>
        <taxon>Chitinophagales</taxon>
        <taxon>Chitinophagaceae</taxon>
        <taxon>Niastella</taxon>
    </lineage>
</organism>
<evidence type="ECO:0000256" key="10">
    <source>
        <dbReference type="SAM" id="Phobius"/>
    </source>
</evidence>
<dbReference type="PANTHER" id="PTHR48020:SF12">
    <property type="entry name" value="PROTON MYO-INOSITOL COTRANSPORTER"/>
    <property type="match status" value="1"/>
</dbReference>
<keyword evidence="7 10" id="KW-1133">Transmembrane helix</keyword>
<keyword evidence="6 10" id="KW-0812">Transmembrane</keyword>
<name>A0A4S8HBC4_9BACT</name>
<evidence type="ECO:0000256" key="5">
    <source>
        <dbReference type="ARBA" id="ARBA00022597"/>
    </source>
</evidence>
<dbReference type="Proteomes" id="UP000306918">
    <property type="component" value="Unassembled WGS sequence"/>
</dbReference>
<evidence type="ECO:0000256" key="7">
    <source>
        <dbReference type="ARBA" id="ARBA00022989"/>
    </source>
</evidence>
<protein>
    <submittedName>
        <fullName evidence="12">Sugar porter family MFS transporter</fullName>
    </submittedName>
</protein>
<proteinExistence type="inferred from homology"/>
<comment type="subcellular location">
    <subcellularLocation>
        <location evidence="1">Cell membrane</location>
        <topology evidence="1">Multi-pass membrane protein</topology>
    </subcellularLocation>
</comment>
<dbReference type="InterPro" id="IPR003663">
    <property type="entry name" value="Sugar/inositol_transpt"/>
</dbReference>
<feature type="transmembrane region" description="Helical" evidence="10">
    <location>
        <begin position="304"/>
        <end position="322"/>
    </location>
</feature>
<dbReference type="Gene3D" id="1.20.1250.20">
    <property type="entry name" value="MFS general substrate transporter like domains"/>
    <property type="match status" value="2"/>
</dbReference>
<evidence type="ECO:0000256" key="2">
    <source>
        <dbReference type="ARBA" id="ARBA00010992"/>
    </source>
</evidence>
<keyword evidence="5" id="KW-0762">Sugar transport</keyword>
<feature type="transmembrane region" description="Helical" evidence="10">
    <location>
        <begin position="422"/>
        <end position="443"/>
    </location>
</feature>
<reference evidence="12 13" key="1">
    <citation type="submission" date="2019-04" db="EMBL/GenBank/DDBJ databases">
        <title>Niastella caeni sp. nov., isolated from activated sludge.</title>
        <authorList>
            <person name="Sheng M."/>
        </authorList>
    </citation>
    <scope>NUCLEOTIDE SEQUENCE [LARGE SCALE GENOMIC DNA]</scope>
    <source>
        <strain evidence="12 13">HX-2-15</strain>
    </source>
</reference>
<keyword evidence="3 9" id="KW-0813">Transport</keyword>
<feature type="transmembrane region" description="Helical" evidence="10">
    <location>
        <begin position="329"/>
        <end position="351"/>
    </location>
</feature>
<dbReference type="AlphaFoldDB" id="A0A4S8HBC4"/>
<feature type="transmembrane region" description="Helical" evidence="10">
    <location>
        <begin position="50"/>
        <end position="68"/>
    </location>
</feature>
<feature type="transmembrane region" description="Helical" evidence="10">
    <location>
        <begin position="9"/>
        <end position="38"/>
    </location>
</feature>
<gene>
    <name evidence="12" type="ORF">FAM09_28310</name>
</gene>
<evidence type="ECO:0000256" key="1">
    <source>
        <dbReference type="ARBA" id="ARBA00004651"/>
    </source>
</evidence>
<dbReference type="FunFam" id="1.20.1250.20:FF:000122">
    <property type="entry name" value="D-xylose transporter XylE"/>
    <property type="match status" value="1"/>
</dbReference>
<feature type="domain" description="Major facilitator superfamily (MFS) profile" evidence="11">
    <location>
        <begin position="13"/>
        <end position="447"/>
    </location>
</feature>
<evidence type="ECO:0000313" key="13">
    <source>
        <dbReference type="Proteomes" id="UP000306918"/>
    </source>
</evidence>
<dbReference type="OrthoDB" id="9783823at2"/>
<sequence length="472" mass="51075">MDTRNKSAYLFFITLVASLGGFLFGFDMAVVSGILPLLQKQFSLSAFQEGWVVSSALVGCILGVAVSGELSDRLGRKKPLILAALLFLLSALGCSLLPALPGIIAARMLGGIGIGLASNVVPLYISEIAPARIRGRLVTYYQFAVTLGILVAYLTNSALLHYAIAHKNDVGNWLQTLLVSEVWRGMFGVGVIPAVFFALGILVVPESPRWLIQQQREQEATIILNRINNDIEARASLQQGKQSQLDKNISYRALLAPQWRKALIIGILLPLFSQFSGINAIIYYGPSILSNAGISLSNSLLSQIIFGGANMLFTLIAIWKVDSLGRRPLYLAGTAGATISLLLTGICFYAGATTGSILLISVLAFLASFAFSIGPLKFVVAAEIFPGNIRGRAMAISIMVMWVADTIVGQLTPIFLKSIGTAYTFWLFALFCLIAFVTVYKLLPETKGKSLEQIEKDWKHQAKDQDLFATTG</sequence>
<dbReference type="Pfam" id="PF00083">
    <property type="entry name" value="Sugar_tr"/>
    <property type="match status" value="1"/>
</dbReference>
<dbReference type="InterPro" id="IPR036259">
    <property type="entry name" value="MFS_trans_sf"/>
</dbReference>
<feature type="transmembrane region" description="Helical" evidence="10">
    <location>
        <begin position="182"/>
        <end position="204"/>
    </location>
</feature>
<feature type="transmembrane region" description="Helical" evidence="10">
    <location>
        <begin position="104"/>
        <end position="125"/>
    </location>
</feature>
<dbReference type="PRINTS" id="PR00171">
    <property type="entry name" value="SUGRTRNSPORT"/>
</dbReference>
<dbReference type="PROSITE" id="PS00216">
    <property type="entry name" value="SUGAR_TRANSPORT_1"/>
    <property type="match status" value="2"/>
</dbReference>
<comment type="similarity">
    <text evidence="2 9">Belongs to the major facilitator superfamily. Sugar transporter (TC 2.A.1.1) family.</text>
</comment>
<dbReference type="GO" id="GO:0005886">
    <property type="term" value="C:plasma membrane"/>
    <property type="evidence" value="ECO:0007669"/>
    <property type="project" value="UniProtKB-SubCell"/>
</dbReference>
<keyword evidence="8 10" id="KW-0472">Membrane</keyword>
<dbReference type="EMBL" id="STFF01000013">
    <property type="protein sequence ID" value="THU31531.1"/>
    <property type="molecule type" value="Genomic_DNA"/>
</dbReference>
<feature type="transmembrane region" description="Helical" evidence="10">
    <location>
        <begin position="393"/>
        <end position="416"/>
    </location>
</feature>
<dbReference type="InterPro" id="IPR020846">
    <property type="entry name" value="MFS_dom"/>
</dbReference>
<evidence type="ECO:0000259" key="11">
    <source>
        <dbReference type="PROSITE" id="PS50850"/>
    </source>
</evidence>
<evidence type="ECO:0000256" key="9">
    <source>
        <dbReference type="RuleBase" id="RU003346"/>
    </source>
</evidence>
<dbReference type="NCBIfam" id="TIGR00879">
    <property type="entry name" value="SP"/>
    <property type="match status" value="1"/>
</dbReference>
<dbReference type="RefSeq" id="WP_136580537.1">
    <property type="nucleotide sequence ID" value="NZ_STFF01000013.1"/>
</dbReference>
<feature type="transmembrane region" description="Helical" evidence="10">
    <location>
        <begin position="357"/>
        <end position="381"/>
    </location>
</feature>
<dbReference type="PROSITE" id="PS00217">
    <property type="entry name" value="SUGAR_TRANSPORT_2"/>
    <property type="match status" value="1"/>
</dbReference>
<dbReference type="PANTHER" id="PTHR48020">
    <property type="entry name" value="PROTON MYO-INOSITOL COTRANSPORTER"/>
    <property type="match status" value="1"/>
</dbReference>
<dbReference type="PROSITE" id="PS50850">
    <property type="entry name" value="MFS"/>
    <property type="match status" value="1"/>
</dbReference>
<keyword evidence="13" id="KW-1185">Reference proteome</keyword>
<accession>A0A4S8HBC4</accession>